<dbReference type="PATRIC" id="fig|927665.4.peg.4998"/>
<evidence type="ECO:0008006" key="11">
    <source>
        <dbReference type="Google" id="ProtNLM"/>
    </source>
</evidence>
<keyword evidence="3 6" id="KW-0812">Transmembrane</keyword>
<evidence type="ECO:0000313" key="9">
    <source>
        <dbReference type="EMBL" id="KKB45589.1"/>
    </source>
</evidence>
<feature type="domain" description="ABC3 transporter permease C-terminal" evidence="7">
    <location>
        <begin position="291"/>
        <end position="410"/>
    </location>
</feature>
<feature type="domain" description="MacB-like periplasmic core" evidence="8">
    <location>
        <begin position="20"/>
        <end position="242"/>
    </location>
</feature>
<dbReference type="AlphaFoldDB" id="A0A0F5IJ54"/>
<accession>A0A0F5IJ54</accession>
<evidence type="ECO:0000256" key="4">
    <source>
        <dbReference type="ARBA" id="ARBA00022989"/>
    </source>
</evidence>
<dbReference type="InterPro" id="IPR050250">
    <property type="entry name" value="Macrolide_Exporter_MacB"/>
</dbReference>
<dbReference type="EMBL" id="AQHV01000028">
    <property type="protein sequence ID" value="KKB45589.1"/>
    <property type="molecule type" value="Genomic_DNA"/>
</dbReference>
<dbReference type="Pfam" id="PF02687">
    <property type="entry name" value="FtsX"/>
    <property type="match status" value="1"/>
</dbReference>
<feature type="transmembrane region" description="Helical" evidence="6">
    <location>
        <begin position="288"/>
        <end position="311"/>
    </location>
</feature>
<sequence length="423" mass="47154">MFKQYLKQALNMLRENRLISLISILGTALSIAMIMVVILVFQVQLTSFVPEVNRDRMLYVENGTEVKAQNSWSRGNMSVEAVRECFYSLKTPEAACAWATRFSPLSLPGKQMFKTYTIYYTDPGFWKIYAFSFLEGKPFSEADFSSAIPQAVVCESVAKQLYGTTQVVGKPVIIDRMSYTICGVVKDVSRAADTAYGQVWTPYTTNRVLSDMAFMENMSGAFNVCLLARETSGFDAIRQELKGQMARYNSTKKEVQINFFHNPISRFDKAIGTSGQIKVELKDYLTEMGGLLLFLLLVPALNLMGVTQSAVQKRRSEMGIRKAFGATYGDLVRQVLYENGVITLVGGVIGLLLSFLLLPLCRSFLLEKADTVLQSDMLFKPGLFLVALLFCLLLNLLSAGIPALRIARQQIAASLKGEESEEM</sequence>
<dbReference type="RefSeq" id="WP_046147810.1">
    <property type="nucleotide sequence ID" value="NZ_KQ033914.1"/>
</dbReference>
<proteinExistence type="predicted"/>
<evidence type="ECO:0000313" key="10">
    <source>
        <dbReference type="Proteomes" id="UP000033047"/>
    </source>
</evidence>
<dbReference type="Pfam" id="PF12704">
    <property type="entry name" value="MacB_PCD"/>
    <property type="match status" value="1"/>
</dbReference>
<organism evidence="9 10">
    <name type="scientific">Parabacteroides goldsteinii DSM 19448 = WAL 12034</name>
    <dbReference type="NCBI Taxonomy" id="927665"/>
    <lineage>
        <taxon>Bacteria</taxon>
        <taxon>Pseudomonadati</taxon>
        <taxon>Bacteroidota</taxon>
        <taxon>Bacteroidia</taxon>
        <taxon>Bacteroidales</taxon>
        <taxon>Tannerellaceae</taxon>
        <taxon>Parabacteroides</taxon>
    </lineage>
</organism>
<evidence type="ECO:0000256" key="1">
    <source>
        <dbReference type="ARBA" id="ARBA00004651"/>
    </source>
</evidence>
<keyword evidence="2" id="KW-1003">Cell membrane</keyword>
<feature type="transmembrane region" description="Helical" evidence="6">
    <location>
        <begin position="385"/>
        <end position="407"/>
    </location>
</feature>
<dbReference type="STRING" id="927665.HMPREF1535_04873"/>
<keyword evidence="4 6" id="KW-1133">Transmembrane helix</keyword>
<comment type="caution">
    <text evidence="9">The sequence shown here is derived from an EMBL/GenBank/DDBJ whole genome shotgun (WGS) entry which is preliminary data.</text>
</comment>
<reference evidence="9 10" key="1">
    <citation type="submission" date="2013-04" db="EMBL/GenBank/DDBJ databases">
        <title>The Genome Sequence of Parabacteroides goldsteinii DSM 19448.</title>
        <authorList>
            <consortium name="The Broad Institute Genomics Platform"/>
            <person name="Earl A."/>
            <person name="Ward D."/>
            <person name="Feldgarden M."/>
            <person name="Gevers D."/>
            <person name="Martens E."/>
            <person name="Sakamoto M."/>
            <person name="Benno Y."/>
            <person name="Song Y."/>
            <person name="Liu C."/>
            <person name="Lee J."/>
            <person name="Bolanos M."/>
            <person name="Vaisanen M.L."/>
            <person name="Finegold S.M."/>
            <person name="Walker B."/>
            <person name="Young S."/>
            <person name="Zeng Q."/>
            <person name="Gargeya S."/>
            <person name="Fitzgerald M."/>
            <person name="Haas B."/>
            <person name="Abouelleil A."/>
            <person name="Allen A.W."/>
            <person name="Alvarado L."/>
            <person name="Arachchi H.M."/>
            <person name="Berlin A.M."/>
            <person name="Chapman S.B."/>
            <person name="Gainer-Dewar J."/>
            <person name="Goldberg J."/>
            <person name="Griggs A."/>
            <person name="Gujja S."/>
            <person name="Hansen M."/>
            <person name="Howarth C."/>
            <person name="Imamovic A."/>
            <person name="Ireland A."/>
            <person name="Larimer J."/>
            <person name="McCowan C."/>
            <person name="Murphy C."/>
            <person name="Pearson M."/>
            <person name="Poon T.W."/>
            <person name="Priest M."/>
            <person name="Roberts A."/>
            <person name="Saif S."/>
            <person name="Shea T."/>
            <person name="Sisk P."/>
            <person name="Sykes S."/>
            <person name="Wortman J."/>
            <person name="Nusbaum C."/>
            <person name="Birren B."/>
        </authorList>
    </citation>
    <scope>NUCLEOTIDE SEQUENCE [LARGE SCALE GENOMIC DNA]</scope>
    <source>
        <strain evidence="9 10">DSM 19448</strain>
    </source>
</reference>
<feature type="transmembrane region" description="Helical" evidence="6">
    <location>
        <begin position="21"/>
        <end position="41"/>
    </location>
</feature>
<dbReference type="InterPro" id="IPR003838">
    <property type="entry name" value="ABC3_permease_C"/>
</dbReference>
<evidence type="ECO:0000259" key="7">
    <source>
        <dbReference type="Pfam" id="PF02687"/>
    </source>
</evidence>
<dbReference type="GO" id="GO:0022857">
    <property type="term" value="F:transmembrane transporter activity"/>
    <property type="evidence" value="ECO:0007669"/>
    <property type="project" value="TreeGrafter"/>
</dbReference>
<evidence type="ECO:0000259" key="8">
    <source>
        <dbReference type="Pfam" id="PF12704"/>
    </source>
</evidence>
<protein>
    <recommendedName>
        <fullName evidence="11">ABC3 transporter permease protein domain-containing protein</fullName>
    </recommendedName>
</protein>
<dbReference type="PANTHER" id="PTHR30572">
    <property type="entry name" value="MEMBRANE COMPONENT OF TRANSPORTER-RELATED"/>
    <property type="match status" value="1"/>
</dbReference>
<dbReference type="InterPro" id="IPR025857">
    <property type="entry name" value="MacB_PCD"/>
</dbReference>
<evidence type="ECO:0000256" key="6">
    <source>
        <dbReference type="SAM" id="Phobius"/>
    </source>
</evidence>
<feature type="transmembrane region" description="Helical" evidence="6">
    <location>
        <begin position="341"/>
        <end position="365"/>
    </location>
</feature>
<dbReference type="GO" id="GO:0005886">
    <property type="term" value="C:plasma membrane"/>
    <property type="evidence" value="ECO:0007669"/>
    <property type="project" value="UniProtKB-SubCell"/>
</dbReference>
<comment type="subcellular location">
    <subcellularLocation>
        <location evidence="1">Cell membrane</location>
        <topology evidence="1">Multi-pass membrane protein</topology>
    </subcellularLocation>
</comment>
<evidence type="ECO:0000256" key="2">
    <source>
        <dbReference type="ARBA" id="ARBA00022475"/>
    </source>
</evidence>
<dbReference type="PANTHER" id="PTHR30572:SF18">
    <property type="entry name" value="ABC-TYPE MACROLIDE FAMILY EXPORT SYSTEM PERMEASE COMPONENT 2"/>
    <property type="match status" value="1"/>
</dbReference>
<dbReference type="Proteomes" id="UP000033047">
    <property type="component" value="Unassembled WGS sequence"/>
</dbReference>
<dbReference type="HOGENOM" id="CLU_051629_0_0_10"/>
<gene>
    <name evidence="9" type="ORF">HMPREF1535_04873</name>
</gene>
<name>A0A0F5IJ54_9BACT</name>
<evidence type="ECO:0000256" key="3">
    <source>
        <dbReference type="ARBA" id="ARBA00022692"/>
    </source>
</evidence>
<evidence type="ECO:0000256" key="5">
    <source>
        <dbReference type="ARBA" id="ARBA00023136"/>
    </source>
</evidence>
<keyword evidence="5 6" id="KW-0472">Membrane</keyword>